<feature type="transmembrane region" description="Helical" evidence="1">
    <location>
        <begin position="49"/>
        <end position="69"/>
    </location>
</feature>
<dbReference type="HOGENOM" id="CLU_2688506_0_0_1"/>
<evidence type="ECO:0000313" key="3">
    <source>
        <dbReference type="Proteomes" id="UP000054538"/>
    </source>
</evidence>
<dbReference type="AlphaFoldDB" id="A0A0D0DJY1"/>
<dbReference type="Proteomes" id="UP000054538">
    <property type="component" value="Unassembled WGS sequence"/>
</dbReference>
<keyword evidence="1" id="KW-1133">Transmembrane helix</keyword>
<keyword evidence="1" id="KW-0472">Membrane</keyword>
<gene>
    <name evidence="2" type="ORF">PAXRUDRAFT_834540</name>
</gene>
<evidence type="ECO:0000256" key="1">
    <source>
        <dbReference type="SAM" id="Phobius"/>
    </source>
</evidence>
<keyword evidence="3" id="KW-1185">Reference proteome</keyword>
<dbReference type="InParanoid" id="A0A0D0DJY1"/>
<keyword evidence="1" id="KW-0812">Transmembrane</keyword>
<name>A0A0D0DJY1_9AGAM</name>
<protein>
    <submittedName>
        <fullName evidence="2">Uncharacterized protein</fullName>
    </submittedName>
</protein>
<reference evidence="2 3" key="1">
    <citation type="submission" date="2014-04" db="EMBL/GenBank/DDBJ databases">
        <authorList>
            <consortium name="DOE Joint Genome Institute"/>
            <person name="Kuo A."/>
            <person name="Kohler A."/>
            <person name="Jargeat P."/>
            <person name="Nagy L.G."/>
            <person name="Floudas D."/>
            <person name="Copeland A."/>
            <person name="Barry K.W."/>
            <person name="Cichocki N."/>
            <person name="Veneault-Fourrey C."/>
            <person name="LaButti K."/>
            <person name="Lindquist E.A."/>
            <person name="Lipzen A."/>
            <person name="Lundell T."/>
            <person name="Morin E."/>
            <person name="Murat C."/>
            <person name="Sun H."/>
            <person name="Tunlid A."/>
            <person name="Henrissat B."/>
            <person name="Grigoriev I.V."/>
            <person name="Hibbett D.S."/>
            <person name="Martin F."/>
            <person name="Nordberg H.P."/>
            <person name="Cantor M.N."/>
            <person name="Hua S.X."/>
        </authorList>
    </citation>
    <scope>NUCLEOTIDE SEQUENCE [LARGE SCALE GENOMIC DNA]</scope>
    <source>
        <strain evidence="2 3">Ve08.2h10</strain>
    </source>
</reference>
<accession>A0A0D0DJY1</accession>
<evidence type="ECO:0000313" key="2">
    <source>
        <dbReference type="EMBL" id="KIK78465.1"/>
    </source>
</evidence>
<organism evidence="2 3">
    <name type="scientific">Paxillus rubicundulus Ve08.2h10</name>
    <dbReference type="NCBI Taxonomy" id="930991"/>
    <lineage>
        <taxon>Eukaryota</taxon>
        <taxon>Fungi</taxon>
        <taxon>Dikarya</taxon>
        <taxon>Basidiomycota</taxon>
        <taxon>Agaricomycotina</taxon>
        <taxon>Agaricomycetes</taxon>
        <taxon>Agaricomycetidae</taxon>
        <taxon>Boletales</taxon>
        <taxon>Paxilineae</taxon>
        <taxon>Paxillaceae</taxon>
        <taxon>Paxillus</taxon>
    </lineage>
</organism>
<sequence length="74" mass="8046">MTRNQGDQLSDSICRVLLVAPTFVTLSRNEARVSDRAESLGERQKAAELSCFCTAINLAPLLVLSIVFLPPTTP</sequence>
<proteinExistence type="predicted"/>
<reference evidence="3" key="2">
    <citation type="submission" date="2015-01" db="EMBL/GenBank/DDBJ databases">
        <title>Evolutionary Origins and Diversification of the Mycorrhizal Mutualists.</title>
        <authorList>
            <consortium name="DOE Joint Genome Institute"/>
            <consortium name="Mycorrhizal Genomics Consortium"/>
            <person name="Kohler A."/>
            <person name="Kuo A."/>
            <person name="Nagy L.G."/>
            <person name="Floudas D."/>
            <person name="Copeland A."/>
            <person name="Barry K.W."/>
            <person name="Cichocki N."/>
            <person name="Veneault-Fourrey C."/>
            <person name="LaButti K."/>
            <person name="Lindquist E.A."/>
            <person name="Lipzen A."/>
            <person name="Lundell T."/>
            <person name="Morin E."/>
            <person name="Murat C."/>
            <person name="Riley R."/>
            <person name="Ohm R."/>
            <person name="Sun H."/>
            <person name="Tunlid A."/>
            <person name="Henrissat B."/>
            <person name="Grigoriev I.V."/>
            <person name="Hibbett D.S."/>
            <person name="Martin F."/>
        </authorList>
    </citation>
    <scope>NUCLEOTIDE SEQUENCE [LARGE SCALE GENOMIC DNA]</scope>
    <source>
        <strain evidence="3">Ve08.2h10</strain>
    </source>
</reference>
<dbReference type="EMBL" id="KN826581">
    <property type="protein sequence ID" value="KIK78465.1"/>
    <property type="molecule type" value="Genomic_DNA"/>
</dbReference>